<dbReference type="SMART" id="SM00490">
    <property type="entry name" value="HELICc"/>
    <property type="match status" value="1"/>
</dbReference>
<evidence type="ECO:0000313" key="8">
    <source>
        <dbReference type="Proteomes" id="UP000053424"/>
    </source>
</evidence>
<evidence type="ECO:0000259" key="5">
    <source>
        <dbReference type="PROSITE" id="PS51192"/>
    </source>
</evidence>
<dbReference type="Pfam" id="PF00176">
    <property type="entry name" value="SNF2-rel_dom"/>
    <property type="match status" value="1"/>
</dbReference>
<dbReference type="PROSITE" id="PS51192">
    <property type="entry name" value="HELICASE_ATP_BIND_1"/>
    <property type="match status" value="1"/>
</dbReference>
<dbReference type="GO" id="GO:0016787">
    <property type="term" value="F:hydrolase activity"/>
    <property type="evidence" value="ECO:0007669"/>
    <property type="project" value="UniProtKB-KW"/>
</dbReference>
<dbReference type="GO" id="GO:0005524">
    <property type="term" value="F:ATP binding"/>
    <property type="evidence" value="ECO:0007669"/>
    <property type="project" value="UniProtKB-KW"/>
</dbReference>
<dbReference type="InterPro" id="IPR027417">
    <property type="entry name" value="P-loop_NTPase"/>
</dbReference>
<feature type="domain" description="Helicase ATP-binding" evidence="5">
    <location>
        <begin position="343"/>
        <end position="512"/>
    </location>
</feature>
<reference evidence="8" key="2">
    <citation type="submission" date="2015-01" db="EMBL/GenBank/DDBJ databases">
        <title>Evolutionary Origins and Diversification of the Mycorrhizal Mutualists.</title>
        <authorList>
            <consortium name="DOE Joint Genome Institute"/>
            <consortium name="Mycorrhizal Genomics Consortium"/>
            <person name="Kohler A."/>
            <person name="Kuo A."/>
            <person name="Nagy L.G."/>
            <person name="Floudas D."/>
            <person name="Copeland A."/>
            <person name="Barry K.W."/>
            <person name="Cichocki N."/>
            <person name="Veneault-Fourrey C."/>
            <person name="LaButti K."/>
            <person name="Lindquist E.A."/>
            <person name="Lipzen A."/>
            <person name="Lundell T."/>
            <person name="Morin E."/>
            <person name="Murat C."/>
            <person name="Riley R."/>
            <person name="Ohm R."/>
            <person name="Sun H."/>
            <person name="Tunlid A."/>
            <person name="Henrissat B."/>
            <person name="Grigoriev I.V."/>
            <person name="Hibbett D.S."/>
            <person name="Martin F."/>
        </authorList>
    </citation>
    <scope>NUCLEOTIDE SEQUENCE [LARGE SCALE GENOMIC DNA]</scope>
    <source>
        <strain evidence="8">h7</strain>
    </source>
</reference>
<dbReference type="Gene3D" id="3.40.50.300">
    <property type="entry name" value="P-loop containing nucleotide triphosphate hydrolases"/>
    <property type="match status" value="1"/>
</dbReference>
<keyword evidence="2" id="KW-0378">Hydrolase</keyword>
<reference evidence="7 8" key="1">
    <citation type="submission" date="2014-04" db="EMBL/GenBank/DDBJ databases">
        <authorList>
            <consortium name="DOE Joint Genome Institute"/>
            <person name="Kuo A."/>
            <person name="Gay G."/>
            <person name="Dore J."/>
            <person name="Kohler A."/>
            <person name="Nagy L.G."/>
            <person name="Floudas D."/>
            <person name="Copeland A."/>
            <person name="Barry K.W."/>
            <person name="Cichocki N."/>
            <person name="Veneault-Fourrey C."/>
            <person name="LaButti K."/>
            <person name="Lindquist E.A."/>
            <person name="Lipzen A."/>
            <person name="Lundell T."/>
            <person name="Morin E."/>
            <person name="Murat C."/>
            <person name="Sun H."/>
            <person name="Tunlid A."/>
            <person name="Henrissat B."/>
            <person name="Grigoriev I.V."/>
            <person name="Hibbett D.S."/>
            <person name="Martin F."/>
            <person name="Nordberg H.P."/>
            <person name="Cantor M.N."/>
            <person name="Hua S.X."/>
        </authorList>
    </citation>
    <scope>NUCLEOTIDE SEQUENCE [LARGE SCALE GENOMIC DNA]</scope>
    <source>
        <strain evidence="8">h7</strain>
    </source>
</reference>
<dbReference type="GO" id="GO:0005634">
    <property type="term" value="C:nucleus"/>
    <property type="evidence" value="ECO:0007669"/>
    <property type="project" value="TreeGrafter"/>
</dbReference>
<feature type="domain" description="Helicase C-terminal" evidence="6">
    <location>
        <begin position="644"/>
        <end position="802"/>
    </location>
</feature>
<dbReference type="PANTHER" id="PTHR45626:SF14">
    <property type="entry name" value="ATP-DEPENDENT DNA HELICASE (EUROFUNG)"/>
    <property type="match status" value="1"/>
</dbReference>
<feature type="compositionally biased region" description="Basic and acidic residues" evidence="4">
    <location>
        <begin position="182"/>
        <end position="194"/>
    </location>
</feature>
<dbReference type="InterPro" id="IPR038718">
    <property type="entry name" value="SNF2-like_sf"/>
</dbReference>
<feature type="compositionally biased region" description="Polar residues" evidence="4">
    <location>
        <begin position="88"/>
        <end position="110"/>
    </location>
</feature>
<dbReference type="SUPFAM" id="SSF52540">
    <property type="entry name" value="P-loop containing nucleoside triphosphate hydrolases"/>
    <property type="match status" value="2"/>
</dbReference>
<dbReference type="InterPro" id="IPR014001">
    <property type="entry name" value="Helicase_ATP-bd"/>
</dbReference>
<keyword evidence="3" id="KW-0067">ATP-binding</keyword>
<evidence type="ECO:0000256" key="2">
    <source>
        <dbReference type="ARBA" id="ARBA00022801"/>
    </source>
</evidence>
<gene>
    <name evidence="7" type="ORF">M413DRAFT_29562</name>
</gene>
<dbReference type="InterPro" id="IPR001650">
    <property type="entry name" value="Helicase_C-like"/>
</dbReference>
<dbReference type="CDD" id="cd18008">
    <property type="entry name" value="DEXDc_SHPRH-like"/>
    <property type="match status" value="1"/>
</dbReference>
<dbReference type="InterPro" id="IPR000330">
    <property type="entry name" value="SNF2_N"/>
</dbReference>
<dbReference type="Proteomes" id="UP000053424">
    <property type="component" value="Unassembled WGS sequence"/>
</dbReference>
<dbReference type="Gene3D" id="3.40.50.10810">
    <property type="entry name" value="Tandem AAA-ATPase domain"/>
    <property type="match status" value="1"/>
</dbReference>
<dbReference type="PANTHER" id="PTHR45626">
    <property type="entry name" value="TRANSCRIPTION TERMINATION FACTOR 2-RELATED"/>
    <property type="match status" value="1"/>
</dbReference>
<dbReference type="InterPro" id="IPR050628">
    <property type="entry name" value="SNF2_RAD54_helicase_TF"/>
</dbReference>
<dbReference type="STRING" id="686832.A0A0C3BQP6"/>
<feature type="region of interest" description="Disordered" evidence="4">
    <location>
        <begin position="1"/>
        <end position="166"/>
    </location>
</feature>
<evidence type="ECO:0000256" key="1">
    <source>
        <dbReference type="ARBA" id="ARBA00022741"/>
    </source>
</evidence>
<dbReference type="InterPro" id="IPR049730">
    <property type="entry name" value="SNF2/RAD54-like_C"/>
</dbReference>
<proteinExistence type="predicted"/>
<dbReference type="Pfam" id="PF00271">
    <property type="entry name" value="Helicase_C"/>
    <property type="match status" value="1"/>
</dbReference>
<organism evidence="7 8">
    <name type="scientific">Hebeloma cylindrosporum</name>
    <dbReference type="NCBI Taxonomy" id="76867"/>
    <lineage>
        <taxon>Eukaryota</taxon>
        <taxon>Fungi</taxon>
        <taxon>Dikarya</taxon>
        <taxon>Basidiomycota</taxon>
        <taxon>Agaricomycotina</taxon>
        <taxon>Agaricomycetes</taxon>
        <taxon>Agaricomycetidae</taxon>
        <taxon>Agaricales</taxon>
        <taxon>Agaricineae</taxon>
        <taxon>Hymenogastraceae</taxon>
        <taxon>Hebeloma</taxon>
    </lineage>
</organism>
<evidence type="ECO:0000256" key="3">
    <source>
        <dbReference type="ARBA" id="ARBA00022840"/>
    </source>
</evidence>
<name>A0A0C3BQP6_HEBCY</name>
<sequence>MARNLPGGFLNLKDEDWDSFEPIQPFHTNGGNHLLPSPARTPVKRPLQKSKAPEPSTGIYPSLPSPETTPLRAKGPTGPVFGRLVAQAQLQTPPSTPERVSSPATPSRTQDAYFRPSPRHREVSALSTPPKVPSTSTAQSDAYSTPPVTPIRPKRLNPGHPKFPPNAEVLRGLSARYSENLSRLEKPARQRTTESRVPLESNINTPPGSPSEARVRTVDEENSDDIPSVSYVKAIKNKRPSARATTARPPLDNVARLSNIINGQATSSRSIGVCPDYADQNLADHAPEGPPASFYELPSAIPHLSLWSAGGVGIFSNGKSLKYFQARDLAVLVNRERGEKVCGTETVNDVGHILHYEMGLGKTVTTIALIIRNPAPPTFMGCHATLVVTPSKGIMDHWLSEVAKFAPHLRVCYYDSVKAFLSETADIVVCTYNQLRLQYGTYRKNPEGKAPLFQRKWYRVVLDEAHTARNPKTKTAESIWALRKWHGLCLTGTPAQNSNHDLYSLFRFLGVTYQNINDLETFQFKVCSKKPTDRPRNPKLLEPKRTDTTIEVTLTAQERRLYSRVRARKDLHFLARVIRRRQVCDHPSLIGKELVSEFIHGDENPEPEDGVDYANEELIAPCIDVSKLDESEQGMFSETYMSSKIREMMRILKTRVPGQKTIIFTHFVSVIPSIKHALSGAGIRSTIYSGDMSSKSRDDSLKKIAQDDRCTVIIVSIMAGGVGLNITSCNTVILLEPWWNPSAEEQAISRSYRIGQTLPVHVFRLIVKDSIEESIEKTQIFKREMMQDMYGQCPPIDKTTFEEWLAGP</sequence>
<dbReference type="GO" id="GO:0006281">
    <property type="term" value="P:DNA repair"/>
    <property type="evidence" value="ECO:0007669"/>
    <property type="project" value="TreeGrafter"/>
</dbReference>
<dbReference type="CDD" id="cd18793">
    <property type="entry name" value="SF2_C_SNF"/>
    <property type="match status" value="1"/>
</dbReference>
<evidence type="ECO:0000256" key="4">
    <source>
        <dbReference type="SAM" id="MobiDB-lite"/>
    </source>
</evidence>
<dbReference type="HOGENOM" id="CLU_348849_0_0_1"/>
<feature type="region of interest" description="Disordered" evidence="4">
    <location>
        <begin position="180"/>
        <end position="224"/>
    </location>
</feature>
<evidence type="ECO:0000313" key="7">
    <source>
        <dbReference type="EMBL" id="KIM38980.1"/>
    </source>
</evidence>
<dbReference type="AlphaFoldDB" id="A0A0C3BQP6"/>
<dbReference type="GO" id="GO:0008094">
    <property type="term" value="F:ATP-dependent activity, acting on DNA"/>
    <property type="evidence" value="ECO:0007669"/>
    <property type="project" value="TreeGrafter"/>
</dbReference>
<accession>A0A0C3BQP6</accession>
<evidence type="ECO:0008006" key="9">
    <source>
        <dbReference type="Google" id="ProtNLM"/>
    </source>
</evidence>
<dbReference type="PROSITE" id="PS51194">
    <property type="entry name" value="HELICASE_CTER"/>
    <property type="match status" value="1"/>
</dbReference>
<evidence type="ECO:0000259" key="6">
    <source>
        <dbReference type="PROSITE" id="PS51194"/>
    </source>
</evidence>
<dbReference type="OrthoDB" id="448448at2759"/>
<feature type="compositionally biased region" description="Polar residues" evidence="4">
    <location>
        <begin position="133"/>
        <end position="143"/>
    </location>
</feature>
<dbReference type="SMART" id="SM00487">
    <property type="entry name" value="DEXDc"/>
    <property type="match status" value="1"/>
</dbReference>
<keyword evidence="8" id="KW-1185">Reference proteome</keyword>
<keyword evidence="1" id="KW-0547">Nucleotide-binding</keyword>
<protein>
    <recommendedName>
        <fullName evidence="9">Helicase ATP-binding domain-containing protein</fullName>
    </recommendedName>
</protein>
<dbReference type="EMBL" id="KN831787">
    <property type="protein sequence ID" value="KIM38980.1"/>
    <property type="molecule type" value="Genomic_DNA"/>
</dbReference>